<dbReference type="PANTHER" id="PTHR23105">
    <property type="entry name" value="RIBOSOMAL PROTEIN L7AE FAMILY MEMBER"/>
    <property type="match status" value="1"/>
</dbReference>
<dbReference type="AlphaFoldDB" id="A0A6A4W8G4"/>
<dbReference type="InterPro" id="IPR029064">
    <property type="entry name" value="Ribosomal_eL30-like_sf"/>
</dbReference>
<dbReference type="GO" id="GO:1990904">
    <property type="term" value="C:ribonucleoprotein complex"/>
    <property type="evidence" value="ECO:0007669"/>
    <property type="project" value="UniProtKB-KW"/>
</dbReference>
<dbReference type="Proteomes" id="UP000440578">
    <property type="component" value="Unassembled WGS sequence"/>
</dbReference>
<dbReference type="PRINTS" id="PR00881">
    <property type="entry name" value="L7ARS6FAMILY"/>
</dbReference>
<gene>
    <name evidence="4" type="primary">NHP2_4</name>
    <name evidence="4" type="ORF">FJT64_003112</name>
</gene>
<feature type="domain" description="Ribosomal protein eL8/eL30/eS12/Gadd45" evidence="3">
    <location>
        <begin position="53"/>
        <end position="145"/>
    </location>
</feature>
<comment type="caution">
    <text evidence="4">The sequence shown here is derived from an EMBL/GenBank/DDBJ whole genome shotgun (WGS) entry which is preliminary data.</text>
</comment>
<evidence type="ECO:0000259" key="3">
    <source>
        <dbReference type="Pfam" id="PF01248"/>
    </source>
</evidence>
<dbReference type="Gene3D" id="3.30.1330.30">
    <property type="match status" value="1"/>
</dbReference>
<keyword evidence="2 4" id="KW-0687">Ribonucleoprotein</keyword>
<evidence type="ECO:0000256" key="1">
    <source>
        <dbReference type="ARBA" id="ARBA00007337"/>
    </source>
</evidence>
<dbReference type="InterPro" id="IPR050257">
    <property type="entry name" value="eL8/uL1-like"/>
</dbReference>
<dbReference type="SUPFAM" id="SSF55315">
    <property type="entry name" value="L30e-like"/>
    <property type="match status" value="1"/>
</dbReference>
<keyword evidence="5" id="KW-1185">Reference proteome</keyword>
<evidence type="ECO:0000313" key="5">
    <source>
        <dbReference type="Proteomes" id="UP000440578"/>
    </source>
</evidence>
<protein>
    <submittedName>
        <fullName evidence="4">H/ACA ribonucleoprotein complex subunit 2-like protein</fullName>
    </submittedName>
</protein>
<reference evidence="4 5" key="1">
    <citation type="submission" date="2019-07" db="EMBL/GenBank/DDBJ databases">
        <title>Draft genome assembly of a fouling barnacle, Amphibalanus amphitrite (Darwin, 1854): The first reference genome for Thecostraca.</title>
        <authorList>
            <person name="Kim W."/>
        </authorList>
    </citation>
    <scope>NUCLEOTIDE SEQUENCE [LARGE SCALE GENOMIC DNA]</scope>
    <source>
        <strain evidence="4">SNU_AA5</strain>
        <tissue evidence="4">Soma without cirri and trophi</tissue>
    </source>
</reference>
<evidence type="ECO:0000256" key="2">
    <source>
        <dbReference type="ARBA" id="ARBA00023274"/>
    </source>
</evidence>
<name>A0A6A4W8G4_AMPAM</name>
<dbReference type="GO" id="GO:0003723">
    <property type="term" value="F:RNA binding"/>
    <property type="evidence" value="ECO:0007669"/>
    <property type="project" value="InterPro"/>
</dbReference>
<sequence length="161" mass="17805">MEKHKMGKKSLNTSEAGEALDASQVESGLSYEEKLKFVNRIAKPMASKKLAKKLMKMIKKGSKHKGQIRNGLKDVQTRLRKGDTGIVVFAGDVTPEDIMCHLPAVCEDKSIPYVYVASKDDIGGALGRKKGCIMALIQPHDDYSDAFQECSEEIRRLPLPV</sequence>
<comment type="similarity">
    <text evidence="1">Belongs to the eukaryotic ribosomal protein eL8 family.</text>
</comment>
<dbReference type="InterPro" id="IPR004038">
    <property type="entry name" value="Ribosomal_eL8/eL30/eS12/Gad45"/>
</dbReference>
<proteinExistence type="inferred from homology"/>
<dbReference type="OrthoDB" id="5364946at2759"/>
<accession>A0A6A4W8G4</accession>
<organism evidence="4 5">
    <name type="scientific">Amphibalanus amphitrite</name>
    <name type="common">Striped barnacle</name>
    <name type="synonym">Balanus amphitrite</name>
    <dbReference type="NCBI Taxonomy" id="1232801"/>
    <lineage>
        <taxon>Eukaryota</taxon>
        <taxon>Metazoa</taxon>
        <taxon>Ecdysozoa</taxon>
        <taxon>Arthropoda</taxon>
        <taxon>Crustacea</taxon>
        <taxon>Multicrustacea</taxon>
        <taxon>Cirripedia</taxon>
        <taxon>Thoracica</taxon>
        <taxon>Thoracicalcarea</taxon>
        <taxon>Balanomorpha</taxon>
        <taxon>Balanoidea</taxon>
        <taxon>Balanidae</taxon>
        <taxon>Amphibalaninae</taxon>
        <taxon>Amphibalanus</taxon>
    </lineage>
</organism>
<dbReference type="InterPro" id="IPR018492">
    <property type="entry name" value="Ribosomal_eL8/Nhp2"/>
</dbReference>
<evidence type="ECO:0000313" key="4">
    <source>
        <dbReference type="EMBL" id="KAF0301489.1"/>
    </source>
</evidence>
<dbReference type="Pfam" id="PF01248">
    <property type="entry name" value="Ribosomal_L7Ae"/>
    <property type="match status" value="1"/>
</dbReference>
<dbReference type="EMBL" id="VIIS01001159">
    <property type="protein sequence ID" value="KAF0301489.1"/>
    <property type="molecule type" value="Genomic_DNA"/>
</dbReference>